<protein>
    <submittedName>
        <fullName evidence="2">Uncharacterized protein</fullName>
    </submittedName>
</protein>
<evidence type="ECO:0000313" key="2">
    <source>
        <dbReference type="EMBL" id="KAK7381252.1"/>
    </source>
</evidence>
<feature type="compositionally biased region" description="Polar residues" evidence="1">
    <location>
        <begin position="70"/>
        <end position="84"/>
    </location>
</feature>
<comment type="caution">
    <text evidence="2">The sequence shown here is derived from an EMBL/GenBank/DDBJ whole genome shotgun (WGS) entry which is preliminary data.</text>
</comment>
<gene>
    <name evidence="2" type="ORF">VNO78_33799</name>
</gene>
<proteinExistence type="predicted"/>
<dbReference type="PANTHER" id="PTHR36747:SF1">
    <property type="entry name" value="HYDROXYPROLINE-RICH GLYCOPROTEIN FAMILY PROTEIN"/>
    <property type="match status" value="1"/>
</dbReference>
<accession>A0AAN9NYT5</accession>
<sequence>MQPLFHKRSLNLLPFSYTCSRTLNLQFSSKHFPCSWWHYNLMEKENMLKTPPKVPTLAQKAEPTECKTPTPVQHQDQIDHNNSNELRKPVTPDRLRVPKAFKYPERYTSPTDLMISPVTKGLLARTKRGGAVLPPGKNQPKSLDMPLQDVGPFQNKLMMLIDEKINSA</sequence>
<evidence type="ECO:0000313" key="3">
    <source>
        <dbReference type="Proteomes" id="UP001386955"/>
    </source>
</evidence>
<dbReference type="Proteomes" id="UP001386955">
    <property type="component" value="Unassembled WGS sequence"/>
</dbReference>
<dbReference type="EMBL" id="JAYMYS010000009">
    <property type="protein sequence ID" value="KAK7381252.1"/>
    <property type="molecule type" value="Genomic_DNA"/>
</dbReference>
<dbReference type="PANTHER" id="PTHR36747">
    <property type="entry name" value="HYDROXYPROLINE-RICH GLYCOPROTEIN FAMILY PROTEIN"/>
    <property type="match status" value="1"/>
</dbReference>
<organism evidence="2 3">
    <name type="scientific">Psophocarpus tetragonolobus</name>
    <name type="common">Winged bean</name>
    <name type="synonym">Dolichos tetragonolobus</name>
    <dbReference type="NCBI Taxonomy" id="3891"/>
    <lineage>
        <taxon>Eukaryota</taxon>
        <taxon>Viridiplantae</taxon>
        <taxon>Streptophyta</taxon>
        <taxon>Embryophyta</taxon>
        <taxon>Tracheophyta</taxon>
        <taxon>Spermatophyta</taxon>
        <taxon>Magnoliopsida</taxon>
        <taxon>eudicotyledons</taxon>
        <taxon>Gunneridae</taxon>
        <taxon>Pentapetalae</taxon>
        <taxon>rosids</taxon>
        <taxon>fabids</taxon>
        <taxon>Fabales</taxon>
        <taxon>Fabaceae</taxon>
        <taxon>Papilionoideae</taxon>
        <taxon>50 kb inversion clade</taxon>
        <taxon>NPAAA clade</taxon>
        <taxon>indigoferoid/millettioid clade</taxon>
        <taxon>Phaseoleae</taxon>
        <taxon>Psophocarpus</taxon>
    </lineage>
</organism>
<dbReference type="AlphaFoldDB" id="A0AAN9NYT5"/>
<evidence type="ECO:0000256" key="1">
    <source>
        <dbReference type="SAM" id="MobiDB-lite"/>
    </source>
</evidence>
<feature type="region of interest" description="Disordered" evidence="1">
    <location>
        <begin position="66"/>
        <end position="89"/>
    </location>
</feature>
<reference evidence="2 3" key="1">
    <citation type="submission" date="2024-01" db="EMBL/GenBank/DDBJ databases">
        <title>The genomes of 5 underutilized Papilionoideae crops provide insights into root nodulation and disease resistanc.</title>
        <authorList>
            <person name="Jiang F."/>
        </authorList>
    </citation>
    <scope>NUCLEOTIDE SEQUENCE [LARGE SCALE GENOMIC DNA]</scope>
    <source>
        <strain evidence="2">DUOXIRENSHENG_FW03</strain>
        <tissue evidence="2">Leaves</tissue>
    </source>
</reference>
<feature type="region of interest" description="Disordered" evidence="1">
    <location>
        <begin position="128"/>
        <end position="147"/>
    </location>
</feature>
<keyword evidence="3" id="KW-1185">Reference proteome</keyword>
<name>A0AAN9NYT5_PSOTE</name>